<name>A0A9P5PZH8_9AGAR</name>
<accession>A0A9P5PZH8</accession>
<reference evidence="2" key="1">
    <citation type="submission" date="2020-11" db="EMBL/GenBank/DDBJ databases">
        <authorList>
            <consortium name="DOE Joint Genome Institute"/>
            <person name="Ahrendt S."/>
            <person name="Riley R."/>
            <person name="Andreopoulos W."/>
            <person name="Labutti K."/>
            <person name="Pangilinan J."/>
            <person name="Ruiz-Duenas F.J."/>
            <person name="Barrasa J.M."/>
            <person name="Sanchez-Garcia M."/>
            <person name="Camarero S."/>
            <person name="Miyauchi S."/>
            <person name="Serrano A."/>
            <person name="Linde D."/>
            <person name="Babiker R."/>
            <person name="Drula E."/>
            <person name="Ayuso-Fernandez I."/>
            <person name="Pacheco R."/>
            <person name="Padilla G."/>
            <person name="Ferreira P."/>
            <person name="Barriuso J."/>
            <person name="Kellner H."/>
            <person name="Castanera R."/>
            <person name="Alfaro M."/>
            <person name="Ramirez L."/>
            <person name="Pisabarro A.G."/>
            <person name="Kuo A."/>
            <person name="Tritt A."/>
            <person name="Lipzen A."/>
            <person name="He G."/>
            <person name="Yan M."/>
            <person name="Ng V."/>
            <person name="Cullen D."/>
            <person name="Martin F."/>
            <person name="Rosso M.-N."/>
            <person name="Henrissat B."/>
            <person name="Hibbett D."/>
            <person name="Martinez A.T."/>
            <person name="Grigoriev I.V."/>
        </authorList>
    </citation>
    <scope>NUCLEOTIDE SEQUENCE</scope>
    <source>
        <strain evidence="2">AH 40177</strain>
    </source>
</reference>
<feature type="compositionally biased region" description="Polar residues" evidence="1">
    <location>
        <begin position="135"/>
        <end position="147"/>
    </location>
</feature>
<keyword evidence="3" id="KW-1185">Reference proteome</keyword>
<dbReference type="EMBL" id="JADNRY010000022">
    <property type="protein sequence ID" value="KAF9072773.1"/>
    <property type="molecule type" value="Genomic_DNA"/>
</dbReference>
<feature type="region of interest" description="Disordered" evidence="1">
    <location>
        <begin position="37"/>
        <end position="198"/>
    </location>
</feature>
<evidence type="ECO:0000256" key="1">
    <source>
        <dbReference type="SAM" id="MobiDB-lite"/>
    </source>
</evidence>
<feature type="compositionally biased region" description="Polar residues" evidence="1">
    <location>
        <begin position="1"/>
        <end position="14"/>
    </location>
</feature>
<feature type="compositionally biased region" description="Acidic residues" evidence="1">
    <location>
        <begin position="123"/>
        <end position="133"/>
    </location>
</feature>
<dbReference type="AlphaFoldDB" id="A0A9P5PZH8"/>
<feature type="compositionally biased region" description="Low complexity" evidence="1">
    <location>
        <begin position="47"/>
        <end position="64"/>
    </location>
</feature>
<dbReference type="OrthoDB" id="5592879at2759"/>
<feature type="compositionally biased region" description="Polar residues" evidence="1">
    <location>
        <begin position="568"/>
        <end position="579"/>
    </location>
</feature>
<comment type="caution">
    <text evidence="2">The sequence shown here is derived from an EMBL/GenBank/DDBJ whole genome shotgun (WGS) entry which is preliminary data.</text>
</comment>
<feature type="region of interest" description="Disordered" evidence="1">
    <location>
        <begin position="307"/>
        <end position="663"/>
    </location>
</feature>
<organism evidence="2 3">
    <name type="scientific">Rhodocollybia butyracea</name>
    <dbReference type="NCBI Taxonomy" id="206335"/>
    <lineage>
        <taxon>Eukaryota</taxon>
        <taxon>Fungi</taxon>
        <taxon>Dikarya</taxon>
        <taxon>Basidiomycota</taxon>
        <taxon>Agaricomycotina</taxon>
        <taxon>Agaricomycetes</taxon>
        <taxon>Agaricomycetidae</taxon>
        <taxon>Agaricales</taxon>
        <taxon>Marasmiineae</taxon>
        <taxon>Omphalotaceae</taxon>
        <taxon>Rhodocollybia</taxon>
    </lineage>
</organism>
<dbReference type="Proteomes" id="UP000772434">
    <property type="component" value="Unassembled WGS sequence"/>
</dbReference>
<evidence type="ECO:0000313" key="3">
    <source>
        <dbReference type="Proteomes" id="UP000772434"/>
    </source>
</evidence>
<evidence type="ECO:0000313" key="2">
    <source>
        <dbReference type="EMBL" id="KAF9072773.1"/>
    </source>
</evidence>
<gene>
    <name evidence="2" type="ORF">BDP27DRAFT_388260</name>
</gene>
<feature type="region of interest" description="Disordered" evidence="1">
    <location>
        <begin position="1"/>
        <end position="23"/>
    </location>
</feature>
<feature type="compositionally biased region" description="Low complexity" evidence="1">
    <location>
        <begin position="593"/>
        <end position="604"/>
    </location>
</feature>
<feature type="compositionally biased region" description="Polar residues" evidence="1">
    <location>
        <begin position="331"/>
        <end position="344"/>
    </location>
</feature>
<proteinExistence type="predicted"/>
<protein>
    <submittedName>
        <fullName evidence="2">Uncharacterized protein</fullName>
    </submittedName>
</protein>
<sequence>MDITQDYQAPISDNQGRKSLGRRVSFGASVHVRVFKNNIKKDDDDTTSSTASSQSSPSHPADASFSDDDPVPAAPVFNDENAYPGANRRRSSMRKSIAASEDMDMTSNSIGAFISDDQMMLNEDVDFDEEDSGFDVTQSMRENSQRPSAGGNLRTPLSQISSNPPPPEEESFTSEQSYASDGDRSEPMEFTIPLNQPLRPASQDEAWLALVKATHAGDSSMATSEDMDEVDDGGVEAIVSRDRKARHTFNFDDPSNDSVDVSFGEADDVGNQTMDLSKVMGRVSFGGDFGRPSMASSMDESEVYGDIVPATSTPRPSFAPQPNLPTIESPEPTTAPQAQVTQPMPTLGVFTAPSKSPTSIAQPPPAVFKPPSVTSPRKINVFTPRSSTKPSPAKPAPRQFSAAFAPPVARSTPKKAVENNAAESSHTVPNKRERTISAPSLVDPDRPSPAKRQAIEVNRSNKVVPFTLTSSEPSPVRSVEKPRPLSPSKRAPFQASAQPKPSSIRRPSGYFARRKSLGVGLASASQESQEDDTTSDATVAKRTVAMDSRRASVSSGPSDAWTRFDKSSALNAKGNTKPVSAQMEGQEEERTRLASSSSESSTSANPEPIEYGLEKTHPVDLSVTLEAGGFGDEVETDEEASTSTTEQPGNVGEQPPISIQRFF</sequence>